<dbReference type="Proteomes" id="UP000199006">
    <property type="component" value="Unassembled WGS sequence"/>
</dbReference>
<feature type="domain" description="CRISPR type III-associated protein" evidence="2">
    <location>
        <begin position="8"/>
        <end position="145"/>
    </location>
</feature>
<dbReference type="InterPro" id="IPR005537">
    <property type="entry name" value="RAMP_III_fam"/>
</dbReference>
<dbReference type="Pfam" id="PF03787">
    <property type="entry name" value="RAMPs"/>
    <property type="match status" value="1"/>
</dbReference>
<protein>
    <submittedName>
        <fullName evidence="3">CRISPR-associated protein Cmr1</fullName>
    </submittedName>
</protein>
<dbReference type="STRING" id="29563.SAMN02983006_02484"/>
<evidence type="ECO:0000313" key="3">
    <source>
        <dbReference type="EMBL" id="SFL97348.1"/>
    </source>
</evidence>
<sequence length="280" mass="31954">MILKKYSFKTLTPLFINGSIKNKVELRTASLKGALRYWYRAAIAEANIENLYKKENEIFGSTDSASTFIIKIKNLSKINAKNNIAKKVLVYSNKHKAPALKQDIEFEVEIIIRSDQFQNEITSSLTIFTMLGGLGKRVRRGFGSIINKDDKFESPIDFLARLKNELFNLNNSDMIIENNSLMINHKGKANYPFVKEVIIGKTAKRADQLKKIDKCASENNNYALGNGDPRMASPVFVTIKEINDNFYPVITKLNEVYPEKNYKVEDYEKKIAKFIDCLVS</sequence>
<accession>A0A1I4M1T4</accession>
<keyword evidence="1" id="KW-0051">Antiviral defense</keyword>
<dbReference type="InterPro" id="IPR007522">
    <property type="entry name" value="CRISPR-assoc_prot_TM1795"/>
</dbReference>
<dbReference type="AlphaFoldDB" id="A0A1I4M1T4"/>
<dbReference type="EMBL" id="FOTI01000047">
    <property type="protein sequence ID" value="SFL97348.1"/>
    <property type="molecule type" value="Genomic_DNA"/>
</dbReference>
<dbReference type="NCBIfam" id="TIGR01894">
    <property type="entry name" value="cas_TM1795_cmr1"/>
    <property type="match status" value="1"/>
</dbReference>
<evidence type="ECO:0000256" key="1">
    <source>
        <dbReference type="ARBA" id="ARBA00023118"/>
    </source>
</evidence>
<evidence type="ECO:0000313" key="4">
    <source>
        <dbReference type="Proteomes" id="UP000199006"/>
    </source>
</evidence>
<proteinExistence type="predicted"/>
<name>A0A1I4M1T4_9FIRM</name>
<gene>
    <name evidence="3" type="ORF">SAMN02983006_02484</name>
</gene>
<evidence type="ECO:0000259" key="2">
    <source>
        <dbReference type="Pfam" id="PF03787"/>
    </source>
</evidence>
<dbReference type="OrthoDB" id="190500at2"/>
<dbReference type="RefSeq" id="WP_089862494.1">
    <property type="nucleotide sequence ID" value="NZ_FOTI01000047.1"/>
</dbReference>
<keyword evidence="4" id="KW-1185">Reference proteome</keyword>
<reference evidence="3 4" key="1">
    <citation type="submission" date="2016-10" db="EMBL/GenBank/DDBJ databases">
        <authorList>
            <person name="de Groot N.N."/>
        </authorList>
    </citation>
    <scope>NUCLEOTIDE SEQUENCE [LARGE SCALE GENOMIC DNA]</scope>
    <source>
        <strain evidence="3 4">ATCC 51327</strain>
    </source>
</reference>
<dbReference type="GO" id="GO:0051607">
    <property type="term" value="P:defense response to virus"/>
    <property type="evidence" value="ECO:0007669"/>
    <property type="project" value="UniProtKB-KW"/>
</dbReference>
<organism evidence="3 4">
    <name type="scientific">Halanaerobium salsuginis</name>
    <dbReference type="NCBI Taxonomy" id="29563"/>
    <lineage>
        <taxon>Bacteria</taxon>
        <taxon>Bacillati</taxon>
        <taxon>Bacillota</taxon>
        <taxon>Clostridia</taxon>
        <taxon>Halanaerobiales</taxon>
        <taxon>Halanaerobiaceae</taxon>
        <taxon>Halanaerobium</taxon>
    </lineage>
</organism>